<organism evidence="1 2">
    <name type="scientific">Nocardia aurea</name>
    <dbReference type="NCBI Taxonomy" id="2144174"/>
    <lineage>
        <taxon>Bacteria</taxon>
        <taxon>Bacillati</taxon>
        <taxon>Actinomycetota</taxon>
        <taxon>Actinomycetes</taxon>
        <taxon>Mycobacteriales</taxon>
        <taxon>Nocardiaceae</taxon>
        <taxon>Nocardia</taxon>
    </lineage>
</organism>
<protein>
    <submittedName>
        <fullName evidence="1">Uncharacterized protein</fullName>
    </submittedName>
</protein>
<evidence type="ECO:0000313" key="1">
    <source>
        <dbReference type="EMBL" id="MEV0708248.1"/>
    </source>
</evidence>
<keyword evidence="2" id="KW-1185">Reference proteome</keyword>
<gene>
    <name evidence="1" type="ORF">AB0I48_11835</name>
</gene>
<name>A0ABV3FS48_9NOCA</name>
<dbReference type="Proteomes" id="UP001551695">
    <property type="component" value="Unassembled WGS sequence"/>
</dbReference>
<dbReference type="EMBL" id="JBFAKC010000004">
    <property type="protein sequence ID" value="MEV0708248.1"/>
    <property type="molecule type" value="Genomic_DNA"/>
</dbReference>
<proteinExistence type="predicted"/>
<evidence type="ECO:0000313" key="2">
    <source>
        <dbReference type="Proteomes" id="UP001551695"/>
    </source>
</evidence>
<comment type="caution">
    <text evidence="1">The sequence shown here is derived from an EMBL/GenBank/DDBJ whole genome shotgun (WGS) entry which is preliminary data.</text>
</comment>
<reference evidence="1 2" key="1">
    <citation type="submission" date="2024-06" db="EMBL/GenBank/DDBJ databases">
        <title>The Natural Products Discovery Center: Release of the First 8490 Sequenced Strains for Exploring Actinobacteria Biosynthetic Diversity.</title>
        <authorList>
            <person name="Kalkreuter E."/>
            <person name="Kautsar S.A."/>
            <person name="Yang D."/>
            <person name="Bader C.D."/>
            <person name="Teijaro C.N."/>
            <person name="Fluegel L."/>
            <person name="Davis C.M."/>
            <person name="Simpson J.R."/>
            <person name="Lauterbach L."/>
            <person name="Steele A.D."/>
            <person name="Gui C."/>
            <person name="Meng S."/>
            <person name="Li G."/>
            <person name="Viehrig K."/>
            <person name="Ye F."/>
            <person name="Su P."/>
            <person name="Kiefer A.F."/>
            <person name="Nichols A."/>
            <person name="Cepeda A.J."/>
            <person name="Yan W."/>
            <person name="Fan B."/>
            <person name="Jiang Y."/>
            <person name="Adhikari A."/>
            <person name="Zheng C.-J."/>
            <person name="Schuster L."/>
            <person name="Cowan T.M."/>
            <person name="Smanski M.J."/>
            <person name="Chevrette M.G."/>
            <person name="De Carvalho L.P.S."/>
            <person name="Shen B."/>
        </authorList>
    </citation>
    <scope>NUCLEOTIDE SEQUENCE [LARGE SCALE GENOMIC DNA]</scope>
    <source>
        <strain evidence="1 2">NPDC050403</strain>
    </source>
</reference>
<dbReference type="RefSeq" id="WP_357782731.1">
    <property type="nucleotide sequence ID" value="NZ_JBFAKC010000004.1"/>
</dbReference>
<sequence length="59" mass="6737">MLEVEVYDEFAAWVLADNPLPADFQSKVDRPIPLVVPTREGEVLLPPMSVADTRSWRIR</sequence>
<accession>A0ABV3FS48</accession>